<sequence length="119" mass="13802">MVQRLAFILLTHYITFQTFCFFFISTSRVLQIWNLILSTFFAGLSFLAVGGREKTQGYERKECILYLVTAVLGLFVIDTMESLMIFGLLFGMFYFLLFRVGTGLTVYHLKALKTPYKYS</sequence>
<evidence type="ECO:0000313" key="3">
    <source>
        <dbReference type="Proteomes" id="UP000230233"/>
    </source>
</evidence>
<reference evidence="3" key="1">
    <citation type="submission" date="2017-10" db="EMBL/GenBank/DDBJ databases">
        <title>Rapid genome shrinkage in a self-fertile nematode reveals novel sperm competition proteins.</title>
        <authorList>
            <person name="Yin D."/>
            <person name="Schwarz E.M."/>
            <person name="Thomas C.G."/>
            <person name="Felde R.L."/>
            <person name="Korf I.F."/>
            <person name="Cutter A.D."/>
            <person name="Schartner C.M."/>
            <person name="Ralston E.J."/>
            <person name="Meyer B.J."/>
            <person name="Haag E.S."/>
        </authorList>
    </citation>
    <scope>NUCLEOTIDE SEQUENCE [LARGE SCALE GENOMIC DNA]</scope>
    <source>
        <strain evidence="3">JU1422</strain>
    </source>
</reference>
<keyword evidence="1" id="KW-0472">Membrane</keyword>
<keyword evidence="3" id="KW-1185">Reference proteome</keyword>
<dbReference type="AlphaFoldDB" id="A0A2G5UKK0"/>
<feature type="transmembrane region" description="Helical" evidence="1">
    <location>
        <begin position="32"/>
        <end position="51"/>
    </location>
</feature>
<accession>A0A2G5UKK0</accession>
<organism evidence="2 3">
    <name type="scientific">Caenorhabditis nigoni</name>
    <dbReference type="NCBI Taxonomy" id="1611254"/>
    <lineage>
        <taxon>Eukaryota</taxon>
        <taxon>Metazoa</taxon>
        <taxon>Ecdysozoa</taxon>
        <taxon>Nematoda</taxon>
        <taxon>Chromadorea</taxon>
        <taxon>Rhabditida</taxon>
        <taxon>Rhabditina</taxon>
        <taxon>Rhabditomorpha</taxon>
        <taxon>Rhabditoidea</taxon>
        <taxon>Rhabditidae</taxon>
        <taxon>Peloderinae</taxon>
        <taxon>Caenorhabditis</taxon>
    </lineage>
</organism>
<evidence type="ECO:0000313" key="2">
    <source>
        <dbReference type="EMBL" id="PIC39746.1"/>
    </source>
</evidence>
<name>A0A2G5UKK0_9PELO</name>
<dbReference type="EMBL" id="PDUG01000003">
    <property type="protein sequence ID" value="PIC39746.1"/>
    <property type="molecule type" value="Genomic_DNA"/>
</dbReference>
<gene>
    <name evidence="2" type="primary">Cnig_chr_III.g11337</name>
    <name evidence="2" type="ORF">B9Z55_011337</name>
</gene>
<evidence type="ECO:0000256" key="1">
    <source>
        <dbReference type="SAM" id="Phobius"/>
    </source>
</evidence>
<proteinExistence type="predicted"/>
<dbReference type="Proteomes" id="UP000230233">
    <property type="component" value="Chromosome III"/>
</dbReference>
<keyword evidence="1" id="KW-1133">Transmembrane helix</keyword>
<comment type="caution">
    <text evidence="2">The sequence shown here is derived from an EMBL/GenBank/DDBJ whole genome shotgun (WGS) entry which is preliminary data.</text>
</comment>
<feature type="transmembrane region" description="Helical" evidence="1">
    <location>
        <begin position="86"/>
        <end position="109"/>
    </location>
</feature>
<feature type="transmembrane region" description="Helical" evidence="1">
    <location>
        <begin position="7"/>
        <end position="26"/>
    </location>
</feature>
<feature type="transmembrane region" description="Helical" evidence="1">
    <location>
        <begin position="63"/>
        <end position="80"/>
    </location>
</feature>
<protein>
    <submittedName>
        <fullName evidence="2">Uncharacterized protein</fullName>
    </submittedName>
</protein>
<keyword evidence="1" id="KW-0812">Transmembrane</keyword>